<keyword evidence="1" id="KW-0812">Transmembrane</keyword>
<reference evidence="2 3" key="2">
    <citation type="submission" date="2018-11" db="EMBL/GenBank/DDBJ databases">
        <authorList>
            <consortium name="Pathogen Informatics"/>
        </authorList>
    </citation>
    <scope>NUCLEOTIDE SEQUENCE [LARGE SCALE GENOMIC DNA]</scope>
</reference>
<organism evidence="4">
    <name type="scientific">Soboliphyme baturini</name>
    <dbReference type="NCBI Taxonomy" id="241478"/>
    <lineage>
        <taxon>Eukaryota</taxon>
        <taxon>Metazoa</taxon>
        <taxon>Ecdysozoa</taxon>
        <taxon>Nematoda</taxon>
        <taxon>Enoplea</taxon>
        <taxon>Dorylaimia</taxon>
        <taxon>Dioctophymatida</taxon>
        <taxon>Dioctophymatoidea</taxon>
        <taxon>Soboliphymatidae</taxon>
        <taxon>Soboliphyme</taxon>
    </lineage>
</organism>
<protein>
    <submittedName>
        <fullName evidence="2 4">Uncharacterized protein</fullName>
    </submittedName>
</protein>
<accession>A0A183IJ18</accession>
<keyword evidence="1" id="KW-0472">Membrane</keyword>
<evidence type="ECO:0000313" key="3">
    <source>
        <dbReference type="Proteomes" id="UP000270296"/>
    </source>
</evidence>
<keyword evidence="1" id="KW-1133">Transmembrane helix</keyword>
<feature type="transmembrane region" description="Helical" evidence="1">
    <location>
        <begin position="12"/>
        <end position="44"/>
    </location>
</feature>
<name>A0A183IJ18_9BILA</name>
<gene>
    <name evidence="2" type="ORF">SBAD_LOCUS3614</name>
</gene>
<sequence length="72" mass="8451">MGNIDIQSKSSVVYLFFAIRLVDTIAFLLLLLRCSCILIMVTILDRRTRVRLRMDIRRWPTPDTPCRTRLLA</sequence>
<evidence type="ECO:0000313" key="4">
    <source>
        <dbReference type="WBParaSite" id="SBAD_0000377801-mRNA-1"/>
    </source>
</evidence>
<evidence type="ECO:0000256" key="1">
    <source>
        <dbReference type="SAM" id="Phobius"/>
    </source>
</evidence>
<dbReference type="AlphaFoldDB" id="A0A183IJ18"/>
<keyword evidence="3" id="KW-1185">Reference proteome</keyword>
<reference evidence="4" key="1">
    <citation type="submission" date="2016-06" db="UniProtKB">
        <authorList>
            <consortium name="WormBaseParasite"/>
        </authorList>
    </citation>
    <scope>IDENTIFICATION</scope>
</reference>
<dbReference type="Proteomes" id="UP000270296">
    <property type="component" value="Unassembled WGS sequence"/>
</dbReference>
<proteinExistence type="predicted"/>
<dbReference type="EMBL" id="UZAM01007847">
    <property type="protein sequence ID" value="VDP01799.1"/>
    <property type="molecule type" value="Genomic_DNA"/>
</dbReference>
<dbReference type="WBParaSite" id="SBAD_0000377801-mRNA-1">
    <property type="protein sequence ID" value="SBAD_0000377801-mRNA-1"/>
    <property type="gene ID" value="SBAD_0000377801"/>
</dbReference>
<evidence type="ECO:0000313" key="2">
    <source>
        <dbReference type="EMBL" id="VDP01799.1"/>
    </source>
</evidence>